<dbReference type="EMBL" id="JADOUF010000001">
    <property type="protein sequence ID" value="MBG6138332.1"/>
    <property type="molecule type" value="Genomic_DNA"/>
</dbReference>
<keyword evidence="10" id="KW-1185">Reference proteome</keyword>
<evidence type="ECO:0000256" key="4">
    <source>
        <dbReference type="ARBA" id="ARBA00022692"/>
    </source>
</evidence>
<evidence type="ECO:0000313" key="9">
    <source>
        <dbReference type="EMBL" id="MBG6138332.1"/>
    </source>
</evidence>
<keyword evidence="5 7" id="KW-1133">Transmembrane helix</keyword>
<keyword evidence="2" id="KW-0813">Transport</keyword>
<evidence type="ECO:0000259" key="8">
    <source>
        <dbReference type="PROSITE" id="PS50850"/>
    </source>
</evidence>
<evidence type="ECO:0000256" key="7">
    <source>
        <dbReference type="SAM" id="Phobius"/>
    </source>
</evidence>
<organism evidence="9 10">
    <name type="scientific">Longispora fulva</name>
    <dbReference type="NCBI Taxonomy" id="619741"/>
    <lineage>
        <taxon>Bacteria</taxon>
        <taxon>Bacillati</taxon>
        <taxon>Actinomycetota</taxon>
        <taxon>Actinomycetes</taxon>
        <taxon>Micromonosporales</taxon>
        <taxon>Micromonosporaceae</taxon>
        <taxon>Longispora</taxon>
    </lineage>
</organism>
<feature type="transmembrane region" description="Helical" evidence="7">
    <location>
        <begin position="18"/>
        <end position="42"/>
    </location>
</feature>
<gene>
    <name evidence="9" type="ORF">IW245_004526</name>
</gene>
<dbReference type="PROSITE" id="PS50850">
    <property type="entry name" value="MFS"/>
    <property type="match status" value="1"/>
</dbReference>
<protein>
    <submittedName>
        <fullName evidence="9">MFS family permease</fullName>
    </submittedName>
</protein>
<dbReference type="Gene3D" id="1.20.1250.20">
    <property type="entry name" value="MFS general substrate transporter like domains"/>
    <property type="match status" value="1"/>
</dbReference>
<keyword evidence="6 7" id="KW-0472">Membrane</keyword>
<keyword evidence="4 7" id="KW-0812">Transmembrane</keyword>
<evidence type="ECO:0000313" key="10">
    <source>
        <dbReference type="Proteomes" id="UP000622552"/>
    </source>
</evidence>
<comment type="caution">
    <text evidence="9">The sequence shown here is derived from an EMBL/GenBank/DDBJ whole genome shotgun (WGS) entry which is preliminary data.</text>
</comment>
<keyword evidence="3" id="KW-1003">Cell membrane</keyword>
<comment type="subcellular location">
    <subcellularLocation>
        <location evidence="1">Cell membrane</location>
        <topology evidence="1">Multi-pass membrane protein</topology>
    </subcellularLocation>
</comment>
<dbReference type="Proteomes" id="UP000622552">
    <property type="component" value="Unassembled WGS sequence"/>
</dbReference>
<dbReference type="AlphaFoldDB" id="A0A8J7KXU3"/>
<proteinExistence type="predicted"/>
<feature type="transmembrane region" description="Helical" evidence="7">
    <location>
        <begin position="260"/>
        <end position="277"/>
    </location>
</feature>
<evidence type="ECO:0000256" key="6">
    <source>
        <dbReference type="ARBA" id="ARBA00023136"/>
    </source>
</evidence>
<evidence type="ECO:0000256" key="1">
    <source>
        <dbReference type="ARBA" id="ARBA00004651"/>
    </source>
</evidence>
<dbReference type="GO" id="GO:0022857">
    <property type="term" value="F:transmembrane transporter activity"/>
    <property type="evidence" value="ECO:0007669"/>
    <property type="project" value="InterPro"/>
</dbReference>
<dbReference type="InterPro" id="IPR020846">
    <property type="entry name" value="MFS_dom"/>
</dbReference>
<evidence type="ECO:0000256" key="5">
    <source>
        <dbReference type="ARBA" id="ARBA00022989"/>
    </source>
</evidence>
<dbReference type="InterPro" id="IPR010290">
    <property type="entry name" value="TM_effector"/>
</dbReference>
<name>A0A8J7KXU3_9ACTN</name>
<evidence type="ECO:0000256" key="3">
    <source>
        <dbReference type="ARBA" id="ARBA00022475"/>
    </source>
</evidence>
<dbReference type="CDD" id="cd06173">
    <property type="entry name" value="MFS_MefA_like"/>
    <property type="match status" value="1"/>
</dbReference>
<feature type="domain" description="Major facilitator superfamily (MFS) profile" evidence="8">
    <location>
        <begin position="1"/>
        <end position="371"/>
    </location>
</feature>
<feature type="transmembrane region" description="Helical" evidence="7">
    <location>
        <begin position="230"/>
        <end position="248"/>
    </location>
</feature>
<dbReference type="Pfam" id="PF05977">
    <property type="entry name" value="MFS_3"/>
    <property type="match status" value="1"/>
</dbReference>
<dbReference type="GO" id="GO:0005886">
    <property type="term" value="C:plasma membrane"/>
    <property type="evidence" value="ECO:0007669"/>
    <property type="project" value="UniProtKB-SubCell"/>
</dbReference>
<dbReference type="InterPro" id="IPR036259">
    <property type="entry name" value="MFS_trans_sf"/>
</dbReference>
<dbReference type="SUPFAM" id="SSF103473">
    <property type="entry name" value="MFS general substrate transporter"/>
    <property type="match status" value="1"/>
</dbReference>
<feature type="transmembrane region" description="Helical" evidence="7">
    <location>
        <begin position="283"/>
        <end position="303"/>
    </location>
</feature>
<dbReference type="PANTHER" id="PTHR23513">
    <property type="entry name" value="INTEGRAL MEMBRANE EFFLUX PROTEIN-RELATED"/>
    <property type="match status" value="1"/>
</dbReference>
<accession>A0A8J7KXU3</accession>
<feature type="transmembrane region" description="Helical" evidence="7">
    <location>
        <begin position="349"/>
        <end position="366"/>
    </location>
</feature>
<reference evidence="9" key="1">
    <citation type="submission" date="2020-11" db="EMBL/GenBank/DDBJ databases">
        <title>Sequencing the genomes of 1000 actinobacteria strains.</title>
        <authorList>
            <person name="Klenk H.-P."/>
        </authorList>
    </citation>
    <scope>NUCLEOTIDE SEQUENCE</scope>
    <source>
        <strain evidence="9">DSM 45356</strain>
    </source>
</reference>
<evidence type="ECO:0000256" key="2">
    <source>
        <dbReference type="ARBA" id="ARBA00022448"/>
    </source>
</evidence>
<dbReference type="PANTHER" id="PTHR23513:SF6">
    <property type="entry name" value="MAJOR FACILITATOR SUPERFAMILY ASSOCIATED DOMAIN-CONTAINING PROTEIN"/>
    <property type="match status" value="1"/>
</dbReference>
<sequence length="381" mass="39230">MIIAAAPLLAASITRDPLAIASITAAGFAPWLLLGLPAGALVDRWNRKTVMISADLARATILAGVVALLTTDFLTVPVLVAAIFLIGVASCFFEPASHAILPALVGRSPEQLTKLNGRLWSADTFGRSLAGPPIGSVSYTTGPALPFGLDLATFLISAALLTRVKPAPVTAAPRATMRATIAEGLTYLLRHPVLRSLALGMTGYNLGYNLAAATLILYAQDILHINTASYGLLLGTGALGATAAGPLVPRIIRNRTPRQVYAAAFALQAACWALVVITPNAWITAATLAALGIGSAVVTINSASIRQHLTPDTMLGRITAATRLLGIGSAALGALIGGAIATLTTLTTAIMTAVALLAACALAFIVSREPRTDPRPDQDAR</sequence>
<feature type="transmembrane region" description="Helical" evidence="7">
    <location>
        <begin position="324"/>
        <end position="343"/>
    </location>
</feature>
<feature type="transmembrane region" description="Helical" evidence="7">
    <location>
        <begin position="197"/>
        <end position="218"/>
    </location>
</feature>